<keyword evidence="6" id="KW-1185">Reference proteome</keyword>
<accession>A0A931AC54</accession>
<comment type="caution">
    <text evidence="5">The sequence shown here is derived from an EMBL/GenBank/DDBJ whole genome shotgun (WGS) entry which is preliminary data.</text>
</comment>
<sequence>MYVRVAEHLAARIESGDLRPGQKLPPERELATEYGVAYHTIRKAMQILRDRHMIASVHGRGTFVLPRDEWNAGDGE</sequence>
<dbReference type="GO" id="GO:0045892">
    <property type="term" value="P:negative regulation of DNA-templated transcription"/>
    <property type="evidence" value="ECO:0007669"/>
    <property type="project" value="TreeGrafter"/>
</dbReference>
<protein>
    <submittedName>
        <fullName evidence="5">Winged helix-turn-helix transcriptional regulator</fullName>
    </submittedName>
</protein>
<dbReference type="PANTHER" id="PTHR44846:SF17">
    <property type="entry name" value="GNTR-FAMILY TRANSCRIPTIONAL REGULATOR"/>
    <property type="match status" value="1"/>
</dbReference>
<dbReference type="Proteomes" id="UP000605361">
    <property type="component" value="Unassembled WGS sequence"/>
</dbReference>
<dbReference type="PROSITE" id="PS50949">
    <property type="entry name" value="HTH_GNTR"/>
    <property type="match status" value="1"/>
</dbReference>
<dbReference type="Gene3D" id="1.10.10.10">
    <property type="entry name" value="Winged helix-like DNA-binding domain superfamily/Winged helix DNA-binding domain"/>
    <property type="match status" value="1"/>
</dbReference>
<dbReference type="GO" id="GO:0003677">
    <property type="term" value="F:DNA binding"/>
    <property type="evidence" value="ECO:0007669"/>
    <property type="project" value="UniProtKB-KW"/>
</dbReference>
<evidence type="ECO:0000256" key="2">
    <source>
        <dbReference type="ARBA" id="ARBA00023125"/>
    </source>
</evidence>
<dbReference type="SUPFAM" id="SSF46785">
    <property type="entry name" value="Winged helix' DNA-binding domain"/>
    <property type="match status" value="1"/>
</dbReference>
<keyword evidence="3" id="KW-0804">Transcription</keyword>
<proteinExistence type="predicted"/>
<dbReference type="InterPro" id="IPR050679">
    <property type="entry name" value="Bact_HTH_transcr_reg"/>
</dbReference>
<keyword evidence="2" id="KW-0238">DNA-binding</keyword>
<evidence type="ECO:0000313" key="6">
    <source>
        <dbReference type="Proteomes" id="UP000605361"/>
    </source>
</evidence>
<evidence type="ECO:0000256" key="1">
    <source>
        <dbReference type="ARBA" id="ARBA00023015"/>
    </source>
</evidence>
<dbReference type="InterPro" id="IPR000524">
    <property type="entry name" value="Tscrpt_reg_HTH_GntR"/>
</dbReference>
<gene>
    <name evidence="5" type="ORF">ITP53_16485</name>
</gene>
<dbReference type="EMBL" id="JADOGI010000043">
    <property type="protein sequence ID" value="MBF8187300.1"/>
    <property type="molecule type" value="Genomic_DNA"/>
</dbReference>
<dbReference type="SMART" id="SM00345">
    <property type="entry name" value="HTH_GNTR"/>
    <property type="match status" value="1"/>
</dbReference>
<organism evidence="5 6">
    <name type="scientific">Nonomuraea cypriaca</name>
    <dbReference type="NCBI Taxonomy" id="1187855"/>
    <lineage>
        <taxon>Bacteria</taxon>
        <taxon>Bacillati</taxon>
        <taxon>Actinomycetota</taxon>
        <taxon>Actinomycetes</taxon>
        <taxon>Streptosporangiales</taxon>
        <taxon>Streptosporangiaceae</taxon>
        <taxon>Nonomuraea</taxon>
    </lineage>
</organism>
<dbReference type="Pfam" id="PF00392">
    <property type="entry name" value="GntR"/>
    <property type="match status" value="1"/>
</dbReference>
<dbReference type="CDD" id="cd07377">
    <property type="entry name" value="WHTH_GntR"/>
    <property type="match status" value="1"/>
</dbReference>
<dbReference type="PANTHER" id="PTHR44846">
    <property type="entry name" value="MANNOSYL-D-GLYCERATE TRANSPORT/METABOLISM SYSTEM REPRESSOR MNGR-RELATED"/>
    <property type="match status" value="1"/>
</dbReference>
<dbReference type="InterPro" id="IPR036390">
    <property type="entry name" value="WH_DNA-bd_sf"/>
</dbReference>
<feature type="domain" description="HTH gntR-type" evidence="4">
    <location>
        <begin position="1"/>
        <end position="67"/>
    </location>
</feature>
<evidence type="ECO:0000256" key="3">
    <source>
        <dbReference type="ARBA" id="ARBA00023163"/>
    </source>
</evidence>
<name>A0A931AC54_9ACTN</name>
<reference evidence="5" key="1">
    <citation type="submission" date="2020-11" db="EMBL/GenBank/DDBJ databases">
        <title>Whole-genome analyses of Nonomuraea sp. K274.</title>
        <authorList>
            <person name="Veyisoglu A."/>
        </authorList>
    </citation>
    <scope>NUCLEOTIDE SEQUENCE</scope>
    <source>
        <strain evidence="5">K274</strain>
    </source>
</reference>
<dbReference type="InterPro" id="IPR036388">
    <property type="entry name" value="WH-like_DNA-bd_sf"/>
</dbReference>
<evidence type="ECO:0000259" key="4">
    <source>
        <dbReference type="PROSITE" id="PS50949"/>
    </source>
</evidence>
<evidence type="ECO:0000313" key="5">
    <source>
        <dbReference type="EMBL" id="MBF8187300.1"/>
    </source>
</evidence>
<keyword evidence="1" id="KW-0805">Transcription regulation</keyword>
<dbReference type="AlphaFoldDB" id="A0A931AC54"/>
<dbReference type="GO" id="GO:0003700">
    <property type="term" value="F:DNA-binding transcription factor activity"/>
    <property type="evidence" value="ECO:0007669"/>
    <property type="project" value="InterPro"/>
</dbReference>